<dbReference type="AlphaFoldDB" id="A0A9P0HIJ5"/>
<evidence type="ECO:0000313" key="2">
    <source>
        <dbReference type="Proteomes" id="UP001152798"/>
    </source>
</evidence>
<name>A0A9P0HIJ5_NEZVI</name>
<dbReference type="Proteomes" id="UP001152798">
    <property type="component" value="Chromosome 5"/>
</dbReference>
<dbReference type="EMBL" id="OV725081">
    <property type="protein sequence ID" value="CAH1402676.1"/>
    <property type="molecule type" value="Genomic_DNA"/>
</dbReference>
<gene>
    <name evidence="1" type="ORF">NEZAVI_LOCUS11440</name>
</gene>
<evidence type="ECO:0000313" key="1">
    <source>
        <dbReference type="EMBL" id="CAH1402676.1"/>
    </source>
</evidence>
<accession>A0A9P0HIJ5</accession>
<sequence length="40" mass="4866">MKIDFISRLQQFNNNNNKREYIRGKNFSSQRKIHIAKKAK</sequence>
<keyword evidence="2" id="KW-1185">Reference proteome</keyword>
<protein>
    <submittedName>
        <fullName evidence="1">Uncharacterized protein</fullName>
    </submittedName>
</protein>
<reference evidence="1" key="1">
    <citation type="submission" date="2022-01" db="EMBL/GenBank/DDBJ databases">
        <authorList>
            <person name="King R."/>
        </authorList>
    </citation>
    <scope>NUCLEOTIDE SEQUENCE</scope>
</reference>
<proteinExistence type="predicted"/>
<organism evidence="1 2">
    <name type="scientific">Nezara viridula</name>
    <name type="common">Southern green stink bug</name>
    <name type="synonym">Cimex viridulus</name>
    <dbReference type="NCBI Taxonomy" id="85310"/>
    <lineage>
        <taxon>Eukaryota</taxon>
        <taxon>Metazoa</taxon>
        <taxon>Ecdysozoa</taxon>
        <taxon>Arthropoda</taxon>
        <taxon>Hexapoda</taxon>
        <taxon>Insecta</taxon>
        <taxon>Pterygota</taxon>
        <taxon>Neoptera</taxon>
        <taxon>Paraneoptera</taxon>
        <taxon>Hemiptera</taxon>
        <taxon>Heteroptera</taxon>
        <taxon>Panheteroptera</taxon>
        <taxon>Pentatomomorpha</taxon>
        <taxon>Pentatomoidea</taxon>
        <taxon>Pentatomidae</taxon>
        <taxon>Pentatominae</taxon>
        <taxon>Nezara</taxon>
    </lineage>
</organism>